<dbReference type="Pfam" id="PF00171">
    <property type="entry name" value="Aldedh"/>
    <property type="match status" value="1"/>
</dbReference>
<dbReference type="FunFam" id="3.40.309.10:FF:000005">
    <property type="entry name" value="1-pyrroline-5-carboxylate dehydrogenase 1"/>
    <property type="match status" value="1"/>
</dbReference>
<dbReference type="NCBIfam" id="TIGR01238">
    <property type="entry name" value="D1pyr5carbox3"/>
    <property type="match status" value="1"/>
</dbReference>
<dbReference type="InterPro" id="IPR050485">
    <property type="entry name" value="Proline_metab_enzyme"/>
</dbReference>
<keyword evidence="5" id="KW-0238">DNA-binding</keyword>
<keyword evidence="3 5" id="KW-0520">NAD</keyword>
<evidence type="ECO:0000259" key="7">
    <source>
        <dbReference type="Pfam" id="PF00171"/>
    </source>
</evidence>
<evidence type="ECO:0000256" key="1">
    <source>
        <dbReference type="ARBA" id="ARBA00004786"/>
    </source>
</evidence>
<gene>
    <name evidence="10" type="ORF">C8N29_10739</name>
</gene>
<keyword evidence="11" id="KW-1185">Reference proteome</keyword>
<dbReference type="UniPathway" id="UPA00261">
    <property type="reaction ID" value="UER00373"/>
</dbReference>
<organism evidence="10 11">
    <name type="scientific">Agitococcus lubricus</name>
    <dbReference type="NCBI Taxonomy" id="1077255"/>
    <lineage>
        <taxon>Bacteria</taxon>
        <taxon>Pseudomonadati</taxon>
        <taxon>Pseudomonadota</taxon>
        <taxon>Gammaproteobacteria</taxon>
        <taxon>Moraxellales</taxon>
        <taxon>Moraxellaceae</taxon>
        <taxon>Agitococcus</taxon>
    </lineage>
</organism>
<sequence length="1030" mass="115895">MLPLHDLPEFAYDFQSLRDSYLADEALLVSAIYGNAGLNTAQRARVNLLANQLINHARDGHHPLFNEFLQQYRLDSKEGRILLTLAEALLRIPDSVNRNALIHSLLPTADWSLDEDNSGMTLVWANKALNLARRFIQEENFPDAWHQLLLKLGDSVIRPALSTGIHLIAKQFVMAETIPEALALRQPDFRYSFDCLGEAAQTDADAKQYWQQYQSALEYLATHQRTDTLIHRDSISIKLSALHPRYEAKNWAELQQQLVPQLLKLVQFAAEAGIPITFDAEESERLELSLALYADIVQRPEFKHYHGLGIAVQAYQKRAPAVIDWLIKLSHQTGQRLAIRLVKGAYWDYEIKRSQQLGLSDYPVFTRKLHTDICYLHCARQLLKHSTHIWPQFATHNAHTLAWLDIVAQDLDRDYEVQHLVGMGDNIHQAFGEACHRPTRIYAPIGRFDTLLPYLVRRLLENGSSQSFVNQLANHHITSEQLTKDPVTRLAEGKIAPHPKLAKPSDLFLPRPSSVGISPADMNGLAELREQLIRFHHQTWTAGQYPSTGHLLGETRHSPVDKHRILGTVHAHSAHDVDNAYVVAEKAFQHWRCYPVTSRADCLRMMAEQLQQYQAELLYLLMMEAGKILEDALGEWREAIDLCYFYAQEAERLQQTHQLPHISGEANYLQLMPRGIFACISPWNFPLAIFIGQIAAALVTGNAVIAKPAHQTPFIAQRCVELWQHSGLPQGLLQLLFGSSQELSAPLLQHPLLAGVVFTGSTHSAQAINQALAHRQAAILPLIAETGGINAMIADSSALVEQVIQDAVNSAFNSAGQRCSALRVLWLQKEIADHVLKGIEGVLNTWRIGHSCRFRHDMSAVIDAQSQAHLQHYCQHLMSVAHRHFKATLSPACVKGYYVAPQVFVIDREHLPYQEVFGPILHVVTWKQNELAEVVQHINRTGYGLTLAMHSRISAHLDYVQRHIKVGNFYINRHQIGAQVGCQPFGGEGLSGTGFKAGGSHYLLRFCHERVVSDNLTAIGANNDLLQLDD</sequence>
<dbReference type="Pfam" id="PF01619">
    <property type="entry name" value="Pro_dh"/>
    <property type="match status" value="1"/>
</dbReference>
<comment type="caution">
    <text evidence="10">The sequence shown here is derived from an EMBL/GenBank/DDBJ whole genome shotgun (WGS) entry which is preliminary data.</text>
</comment>
<dbReference type="GO" id="GO:0003842">
    <property type="term" value="F:L-glutamate gamma-semialdehyde dehydrogenase activity"/>
    <property type="evidence" value="ECO:0007669"/>
    <property type="project" value="UniProtKB-UniRule"/>
</dbReference>
<name>A0A2T5IZ40_9GAMM</name>
<feature type="domain" description="Proline dehydrogenase" evidence="8">
    <location>
        <begin position="182"/>
        <end position="471"/>
    </location>
</feature>
<dbReference type="Proteomes" id="UP000244223">
    <property type="component" value="Unassembled WGS sequence"/>
</dbReference>
<evidence type="ECO:0000256" key="5">
    <source>
        <dbReference type="PIRNR" id="PIRNR000197"/>
    </source>
</evidence>
<dbReference type="InterPro" id="IPR029041">
    <property type="entry name" value="FAD-linked_oxidoreductase-like"/>
</dbReference>
<feature type="active site" evidence="6">
    <location>
        <position position="819"/>
    </location>
</feature>
<keyword evidence="5" id="KW-0285">Flavoprotein</keyword>
<dbReference type="GO" id="GO:0003700">
    <property type="term" value="F:DNA-binding transcription factor activity"/>
    <property type="evidence" value="ECO:0007669"/>
    <property type="project" value="InterPro"/>
</dbReference>
<evidence type="ECO:0000256" key="4">
    <source>
        <dbReference type="ARBA" id="ARBA00048142"/>
    </source>
</evidence>
<comment type="catalytic activity">
    <reaction evidence="4 5">
        <text>L-glutamate 5-semialdehyde + NAD(+) + H2O = L-glutamate + NADH + 2 H(+)</text>
        <dbReference type="Rhea" id="RHEA:30235"/>
        <dbReference type="ChEBI" id="CHEBI:15377"/>
        <dbReference type="ChEBI" id="CHEBI:15378"/>
        <dbReference type="ChEBI" id="CHEBI:29985"/>
        <dbReference type="ChEBI" id="CHEBI:57540"/>
        <dbReference type="ChEBI" id="CHEBI:57945"/>
        <dbReference type="ChEBI" id="CHEBI:58066"/>
        <dbReference type="EC" id="1.2.1.88"/>
    </reaction>
</comment>
<proteinExistence type="inferred from homology"/>
<comment type="catalytic activity">
    <reaction evidence="5">
        <text>L-proline + a quinone = (S)-1-pyrroline-5-carboxylate + a quinol + H(+)</text>
        <dbReference type="Rhea" id="RHEA:23784"/>
        <dbReference type="ChEBI" id="CHEBI:15378"/>
        <dbReference type="ChEBI" id="CHEBI:17388"/>
        <dbReference type="ChEBI" id="CHEBI:24646"/>
        <dbReference type="ChEBI" id="CHEBI:60039"/>
        <dbReference type="ChEBI" id="CHEBI:132124"/>
        <dbReference type="EC" id="1.5.5.2"/>
    </reaction>
</comment>
<evidence type="ECO:0000313" key="10">
    <source>
        <dbReference type="EMBL" id="PTQ89308.1"/>
    </source>
</evidence>
<comment type="similarity">
    <text evidence="5">In the C-terminal section; belongs to the aldehyde dehydrogenase family.</text>
</comment>
<dbReference type="Gene3D" id="3.20.20.220">
    <property type="match status" value="1"/>
</dbReference>
<dbReference type="EMBL" id="QAON01000007">
    <property type="protein sequence ID" value="PTQ89308.1"/>
    <property type="molecule type" value="Genomic_DNA"/>
</dbReference>
<dbReference type="InterPro" id="IPR016160">
    <property type="entry name" value="Ald_DH_CS_CYS"/>
</dbReference>
<dbReference type="Gene3D" id="3.40.605.10">
    <property type="entry name" value="Aldehyde Dehydrogenase, Chain A, domain 1"/>
    <property type="match status" value="1"/>
</dbReference>
<dbReference type="GO" id="GO:0003677">
    <property type="term" value="F:DNA binding"/>
    <property type="evidence" value="ECO:0007669"/>
    <property type="project" value="UniProtKB-KW"/>
</dbReference>
<evidence type="ECO:0000313" key="11">
    <source>
        <dbReference type="Proteomes" id="UP000244223"/>
    </source>
</evidence>
<dbReference type="PROSITE" id="PS00070">
    <property type="entry name" value="ALDEHYDE_DEHYDR_CYS"/>
    <property type="match status" value="1"/>
</dbReference>
<comment type="cofactor">
    <cofactor evidence="5">
        <name>FAD</name>
        <dbReference type="ChEBI" id="CHEBI:57692"/>
    </cofactor>
</comment>
<evidence type="ECO:0000256" key="6">
    <source>
        <dbReference type="PIRSR" id="PIRSR000197-1"/>
    </source>
</evidence>
<comment type="similarity">
    <text evidence="5">In the N-terminal section; belongs to the proline dehydrogenase family.</text>
</comment>
<dbReference type="PIRSF" id="PIRSF000197">
    <property type="entry name" value="Bifunct_PutA"/>
    <property type="match status" value="1"/>
</dbReference>
<dbReference type="SUPFAM" id="SSF53720">
    <property type="entry name" value="ALDH-like"/>
    <property type="match status" value="1"/>
</dbReference>
<feature type="domain" description="Aldehyde dehydrogenase" evidence="7">
    <location>
        <begin position="558"/>
        <end position="1011"/>
    </location>
</feature>
<comment type="pathway">
    <text evidence="5">Amino-acid degradation; L-proline degradation into L-glutamate; L-glutamate from L-proline: step 1/2.</text>
</comment>
<comment type="function">
    <text evidence="5">Oxidizes proline to glutamate for use as a carbon and nitrogen source.</text>
</comment>
<dbReference type="Gene3D" id="3.40.309.10">
    <property type="entry name" value="Aldehyde Dehydrogenase, Chain A, domain 2"/>
    <property type="match status" value="1"/>
</dbReference>
<evidence type="ECO:0000256" key="2">
    <source>
        <dbReference type="ARBA" id="ARBA00023002"/>
    </source>
</evidence>
<dbReference type="GO" id="GO:0009898">
    <property type="term" value="C:cytoplasmic side of plasma membrane"/>
    <property type="evidence" value="ECO:0007669"/>
    <property type="project" value="TreeGrafter"/>
</dbReference>
<dbReference type="SUPFAM" id="SSF81935">
    <property type="entry name" value="N-terminal domain of bifunctional PutA protein"/>
    <property type="match status" value="1"/>
</dbReference>
<keyword evidence="5" id="KW-0678">Repressor</keyword>
<reference evidence="10 11" key="1">
    <citation type="submission" date="2018-04" db="EMBL/GenBank/DDBJ databases">
        <title>Genomic Encyclopedia of Archaeal and Bacterial Type Strains, Phase II (KMG-II): from individual species to whole genera.</title>
        <authorList>
            <person name="Goeker M."/>
        </authorList>
    </citation>
    <scope>NUCLEOTIDE SEQUENCE [LARGE SCALE GENOMIC DNA]</scope>
    <source>
        <strain evidence="10 11">DSM 5822</strain>
    </source>
</reference>
<dbReference type="Pfam" id="PF14850">
    <property type="entry name" value="Pro_dh-DNA_bdg"/>
    <property type="match status" value="1"/>
</dbReference>
<protein>
    <recommendedName>
        <fullName evidence="5">Bifunctional protein PutA</fullName>
    </recommendedName>
    <domain>
        <recommendedName>
            <fullName evidence="5">Proline dehydrogenase</fullName>
            <ecNumber evidence="5">1.5.5.2</ecNumber>
        </recommendedName>
        <alternativeName>
            <fullName evidence="5">Proline oxidase</fullName>
        </alternativeName>
    </domain>
    <domain>
        <recommendedName>
            <fullName evidence="5">Delta-1-pyrroline-5-carboxylate dehydrogenase</fullName>
            <shortName evidence="5">P5C dehydrogenase</shortName>
            <ecNumber evidence="5">1.2.1.88</ecNumber>
        </recommendedName>
        <alternativeName>
            <fullName evidence="5">L-glutamate gamma-semialdehyde dehydrogenase</fullName>
        </alternativeName>
    </domain>
</protein>
<dbReference type="PANTHER" id="PTHR42862:SF1">
    <property type="entry name" value="DELTA-1-PYRROLINE-5-CARBOXYLATE DEHYDROGENASE 2, ISOFORM A-RELATED"/>
    <property type="match status" value="1"/>
</dbReference>
<keyword evidence="5" id="KW-0274">FAD</keyword>
<evidence type="ECO:0000259" key="8">
    <source>
        <dbReference type="Pfam" id="PF01619"/>
    </source>
</evidence>
<dbReference type="InterPro" id="IPR024082">
    <property type="entry name" value="PRODH_PutA_dom_II"/>
</dbReference>
<dbReference type="InterPro" id="IPR015590">
    <property type="entry name" value="Aldehyde_DH_dom"/>
</dbReference>
<comment type="pathway">
    <text evidence="1 5">Amino-acid degradation; L-proline degradation into L-glutamate; L-glutamate from L-proline: step 2/2.</text>
</comment>
<dbReference type="SUPFAM" id="SSF51730">
    <property type="entry name" value="FAD-linked oxidoreductase"/>
    <property type="match status" value="1"/>
</dbReference>
<dbReference type="RefSeq" id="WP_170106935.1">
    <property type="nucleotide sequence ID" value="NZ_QAON01000007.1"/>
</dbReference>
<evidence type="ECO:0000259" key="9">
    <source>
        <dbReference type="Pfam" id="PF14850"/>
    </source>
</evidence>
<dbReference type="InterPro" id="IPR016162">
    <property type="entry name" value="Ald_DH_N"/>
</dbReference>
<keyword evidence="5" id="KW-0804">Transcription</keyword>
<accession>A0A2T5IZ40</accession>
<dbReference type="NCBIfam" id="NF008869">
    <property type="entry name" value="PRK11904.1"/>
    <property type="match status" value="1"/>
</dbReference>
<dbReference type="Gene3D" id="1.20.5.460">
    <property type="entry name" value="Single helix bin"/>
    <property type="match status" value="1"/>
</dbReference>
<dbReference type="InterPro" id="IPR024089">
    <property type="entry name" value="PRODH_PutA_dom_I/II"/>
</dbReference>
<keyword evidence="5" id="KW-0805">Transcription regulation</keyword>
<dbReference type="InterPro" id="IPR025703">
    <property type="entry name" value="Bifunct_PutA"/>
</dbReference>
<keyword evidence="5" id="KW-0642">Proline metabolism</keyword>
<dbReference type="GO" id="GO:0010133">
    <property type="term" value="P:L-proline catabolic process to L-glutamate"/>
    <property type="evidence" value="ECO:0007669"/>
    <property type="project" value="UniProtKB-UniRule"/>
</dbReference>
<dbReference type="GO" id="GO:0004657">
    <property type="term" value="F:proline dehydrogenase activity"/>
    <property type="evidence" value="ECO:0007669"/>
    <property type="project" value="UniProtKB-UniRule"/>
</dbReference>
<dbReference type="PANTHER" id="PTHR42862">
    <property type="entry name" value="DELTA-1-PYRROLINE-5-CARBOXYLATE DEHYDROGENASE 1, ISOFORM A-RELATED"/>
    <property type="match status" value="1"/>
</dbReference>
<dbReference type="InterPro" id="IPR016161">
    <property type="entry name" value="Ald_DH/histidinol_DH"/>
</dbReference>
<keyword evidence="2 5" id="KW-0560">Oxidoreductase</keyword>
<dbReference type="InterPro" id="IPR016163">
    <property type="entry name" value="Ald_DH_C"/>
</dbReference>
<dbReference type="InterPro" id="IPR002872">
    <property type="entry name" value="Proline_DH_dom"/>
</dbReference>
<evidence type="ECO:0000256" key="3">
    <source>
        <dbReference type="ARBA" id="ARBA00023027"/>
    </source>
</evidence>
<dbReference type="EC" id="1.2.1.88" evidence="5"/>
<dbReference type="InterPro" id="IPR005933">
    <property type="entry name" value="PutA_C"/>
</dbReference>
<feature type="domain" description="Proline dehydrogenase PutA" evidence="9">
    <location>
        <begin position="65"/>
        <end position="172"/>
    </location>
</feature>
<feature type="active site" evidence="6">
    <location>
        <position position="785"/>
    </location>
</feature>
<dbReference type="EC" id="1.5.5.2" evidence="5"/>
<dbReference type="AlphaFoldDB" id="A0A2T5IZ40"/>